<sequence>MAKNYKMKTVDMPIIPLRGISIFPYMVLHFDVGREKSIIALERLW</sequence>
<dbReference type="SUPFAM" id="SSF88697">
    <property type="entry name" value="PUA domain-like"/>
    <property type="match status" value="1"/>
</dbReference>
<comment type="caution">
    <text evidence="2">The sequence shown here is derived from an EMBL/GenBank/DDBJ whole genome shotgun (WGS) entry which is preliminary data.</text>
</comment>
<gene>
    <name evidence="2" type="ORF">SDC9_169131</name>
</gene>
<feature type="domain" description="Lon N-terminal" evidence="1">
    <location>
        <begin position="12"/>
        <end position="44"/>
    </location>
</feature>
<evidence type="ECO:0000313" key="2">
    <source>
        <dbReference type="EMBL" id="MPN21751.1"/>
    </source>
</evidence>
<proteinExistence type="predicted"/>
<dbReference type="Gene3D" id="2.30.130.40">
    <property type="entry name" value="LON domain-like"/>
    <property type="match status" value="1"/>
</dbReference>
<dbReference type="Pfam" id="PF02190">
    <property type="entry name" value="LON_substr_bdg"/>
    <property type="match status" value="1"/>
</dbReference>
<reference evidence="2" key="1">
    <citation type="submission" date="2019-08" db="EMBL/GenBank/DDBJ databases">
        <authorList>
            <person name="Kucharzyk K."/>
            <person name="Murdoch R.W."/>
            <person name="Higgins S."/>
            <person name="Loffler F."/>
        </authorList>
    </citation>
    <scope>NUCLEOTIDE SEQUENCE</scope>
</reference>
<dbReference type="InterPro" id="IPR003111">
    <property type="entry name" value="Lon_prtase_N"/>
</dbReference>
<accession>A0A645G4F1</accession>
<protein>
    <recommendedName>
        <fullName evidence="1">Lon N-terminal domain-containing protein</fullName>
    </recommendedName>
</protein>
<evidence type="ECO:0000259" key="1">
    <source>
        <dbReference type="Pfam" id="PF02190"/>
    </source>
</evidence>
<dbReference type="EMBL" id="VSSQ01069804">
    <property type="protein sequence ID" value="MPN21751.1"/>
    <property type="molecule type" value="Genomic_DNA"/>
</dbReference>
<dbReference type="InterPro" id="IPR046336">
    <property type="entry name" value="Lon_prtase_N_sf"/>
</dbReference>
<name>A0A645G4F1_9ZZZZ</name>
<dbReference type="InterPro" id="IPR015947">
    <property type="entry name" value="PUA-like_sf"/>
</dbReference>
<dbReference type="AlphaFoldDB" id="A0A645G4F1"/>
<organism evidence="2">
    <name type="scientific">bioreactor metagenome</name>
    <dbReference type="NCBI Taxonomy" id="1076179"/>
    <lineage>
        <taxon>unclassified sequences</taxon>
        <taxon>metagenomes</taxon>
        <taxon>ecological metagenomes</taxon>
    </lineage>
</organism>